<dbReference type="EMBL" id="SPHZ02000007">
    <property type="protein sequence ID" value="KAF0905528.1"/>
    <property type="molecule type" value="Genomic_DNA"/>
</dbReference>
<evidence type="ECO:0000313" key="2">
    <source>
        <dbReference type="EMBL" id="KAF0905528.1"/>
    </source>
</evidence>
<organism evidence="2 3">
    <name type="scientific">Oryza meyeriana var. granulata</name>
    <dbReference type="NCBI Taxonomy" id="110450"/>
    <lineage>
        <taxon>Eukaryota</taxon>
        <taxon>Viridiplantae</taxon>
        <taxon>Streptophyta</taxon>
        <taxon>Embryophyta</taxon>
        <taxon>Tracheophyta</taxon>
        <taxon>Spermatophyta</taxon>
        <taxon>Magnoliopsida</taxon>
        <taxon>Liliopsida</taxon>
        <taxon>Poales</taxon>
        <taxon>Poaceae</taxon>
        <taxon>BOP clade</taxon>
        <taxon>Oryzoideae</taxon>
        <taxon>Oryzeae</taxon>
        <taxon>Oryzinae</taxon>
        <taxon>Oryza</taxon>
        <taxon>Oryza meyeriana</taxon>
    </lineage>
</organism>
<feature type="compositionally biased region" description="Basic and acidic residues" evidence="1">
    <location>
        <begin position="53"/>
        <end position="97"/>
    </location>
</feature>
<reference evidence="2 3" key="1">
    <citation type="submission" date="2019-11" db="EMBL/GenBank/DDBJ databases">
        <title>Whole genome sequence of Oryza granulata.</title>
        <authorList>
            <person name="Li W."/>
        </authorList>
    </citation>
    <scope>NUCLEOTIDE SEQUENCE [LARGE SCALE GENOMIC DNA]</scope>
    <source>
        <strain evidence="3">cv. Menghai</strain>
        <tissue evidence="2">Leaf</tissue>
    </source>
</reference>
<proteinExistence type="predicted"/>
<protein>
    <submittedName>
        <fullName evidence="2">Uncharacterized protein</fullName>
    </submittedName>
</protein>
<dbReference type="Proteomes" id="UP000479710">
    <property type="component" value="Unassembled WGS sequence"/>
</dbReference>
<accession>A0A6G1CYL0</accession>
<feature type="compositionally biased region" description="Basic and acidic residues" evidence="1">
    <location>
        <begin position="27"/>
        <end position="44"/>
    </location>
</feature>
<gene>
    <name evidence="2" type="ORF">E2562_007325</name>
</gene>
<name>A0A6G1CYL0_9ORYZ</name>
<keyword evidence="3" id="KW-1185">Reference proteome</keyword>
<evidence type="ECO:0000256" key="1">
    <source>
        <dbReference type="SAM" id="MobiDB-lite"/>
    </source>
</evidence>
<dbReference type="AlphaFoldDB" id="A0A6G1CYL0"/>
<sequence length="190" mass="21394">MLDGESVLARAFKTFSHHLPPLRNHQIRGDKSRDERDKRRDDSRGSSTRKPGRRNDDDHPRELSRWRQDHDDDKEDRGHGFNRGRDKVRSSGHDVAHQRMRSPWRCDAGSASGYGGWWHSEEDGERNVVTTPASPAGERYVVPAPIAPMPPPELTKLRLLLHLKSAALRHAKANAYGVAPLPLEGCGPLP</sequence>
<comment type="caution">
    <text evidence="2">The sequence shown here is derived from an EMBL/GenBank/DDBJ whole genome shotgun (WGS) entry which is preliminary data.</text>
</comment>
<feature type="region of interest" description="Disordered" evidence="1">
    <location>
        <begin position="13"/>
        <end position="109"/>
    </location>
</feature>
<evidence type="ECO:0000313" key="3">
    <source>
        <dbReference type="Proteomes" id="UP000479710"/>
    </source>
</evidence>